<name>A0AAV5VJG0_9BILA</name>
<evidence type="ECO:0000313" key="4">
    <source>
        <dbReference type="Proteomes" id="UP001432322"/>
    </source>
</evidence>
<keyword evidence="1" id="KW-0677">Repeat</keyword>
<dbReference type="InterPro" id="IPR003410">
    <property type="entry name" value="HYR_dom"/>
</dbReference>
<evidence type="ECO:0000313" key="3">
    <source>
        <dbReference type="EMBL" id="GMT18222.1"/>
    </source>
</evidence>
<evidence type="ECO:0000256" key="1">
    <source>
        <dbReference type="ARBA" id="ARBA00022737"/>
    </source>
</evidence>
<dbReference type="EMBL" id="BTSY01000003">
    <property type="protein sequence ID" value="GMT18222.1"/>
    <property type="molecule type" value="Genomic_DNA"/>
</dbReference>
<accession>A0AAV5VJG0</accession>
<reference evidence="3" key="1">
    <citation type="submission" date="2023-10" db="EMBL/GenBank/DDBJ databases">
        <title>Genome assembly of Pristionchus species.</title>
        <authorList>
            <person name="Yoshida K."/>
            <person name="Sommer R.J."/>
        </authorList>
    </citation>
    <scope>NUCLEOTIDE SEQUENCE</scope>
    <source>
        <strain evidence="3">RS5133</strain>
    </source>
</reference>
<sequence length="148" mass="17018">SRLVVVEWPAPQWYDDYEITSVESNYRSGDVFYWGDFHIVYTARDAFGSVGRCEFDLFVAPNQCATPTYDSDQGTMPTQFRMLWYWLRSVIDTLSDDVGSYFSASVKCKDPRFPLPGPQFYVCDTLGQWHRSVYSPTLMLPVCGSTKD</sequence>
<gene>
    <name evidence="3" type="ORF">PFISCL1PPCAC_9519</name>
</gene>
<feature type="domain" description="HYR" evidence="2">
    <location>
        <begin position="1"/>
        <end position="61"/>
    </location>
</feature>
<dbReference type="AlphaFoldDB" id="A0AAV5VJG0"/>
<keyword evidence="4" id="KW-1185">Reference proteome</keyword>
<feature type="non-terminal residue" evidence="3">
    <location>
        <position position="148"/>
    </location>
</feature>
<dbReference type="Pfam" id="PF02494">
    <property type="entry name" value="HYR"/>
    <property type="match status" value="1"/>
</dbReference>
<comment type="caution">
    <text evidence="3">The sequence shown here is derived from an EMBL/GenBank/DDBJ whole genome shotgun (WGS) entry which is preliminary data.</text>
</comment>
<proteinExistence type="predicted"/>
<dbReference type="Proteomes" id="UP001432322">
    <property type="component" value="Unassembled WGS sequence"/>
</dbReference>
<dbReference type="PROSITE" id="PS50825">
    <property type="entry name" value="HYR"/>
    <property type="match status" value="1"/>
</dbReference>
<feature type="non-terminal residue" evidence="3">
    <location>
        <position position="1"/>
    </location>
</feature>
<protein>
    <recommendedName>
        <fullName evidence="2">HYR domain-containing protein</fullName>
    </recommendedName>
</protein>
<organism evidence="3 4">
    <name type="scientific">Pristionchus fissidentatus</name>
    <dbReference type="NCBI Taxonomy" id="1538716"/>
    <lineage>
        <taxon>Eukaryota</taxon>
        <taxon>Metazoa</taxon>
        <taxon>Ecdysozoa</taxon>
        <taxon>Nematoda</taxon>
        <taxon>Chromadorea</taxon>
        <taxon>Rhabditida</taxon>
        <taxon>Rhabditina</taxon>
        <taxon>Diplogasteromorpha</taxon>
        <taxon>Diplogasteroidea</taxon>
        <taxon>Neodiplogasteridae</taxon>
        <taxon>Pristionchus</taxon>
    </lineage>
</organism>
<evidence type="ECO:0000259" key="2">
    <source>
        <dbReference type="PROSITE" id="PS50825"/>
    </source>
</evidence>